<gene>
    <name evidence="1" type="ORF">CLPA_c30740</name>
    <name evidence="2" type="ORF">CP6013_00111</name>
</gene>
<dbReference type="KEGG" id="cpat:CLPA_c30740"/>
<evidence type="ECO:0000313" key="2">
    <source>
        <dbReference type="EMBL" id="KRU10864.1"/>
    </source>
</evidence>
<dbReference type="EMBL" id="CP009268">
    <property type="protein sequence ID" value="AJA53128.1"/>
    <property type="molecule type" value="Genomic_DNA"/>
</dbReference>
<dbReference type="AlphaFoldDB" id="A0A0H3JB55"/>
<dbReference type="eggNOG" id="ENOG5031AIC">
    <property type="taxonomic scope" value="Bacteria"/>
</dbReference>
<keyword evidence="4" id="KW-1185">Reference proteome</keyword>
<accession>A0A0H3JB55</accession>
<dbReference type="RefSeq" id="WP_003445461.1">
    <property type="nucleotide sequence ID" value="NZ_ANZB01000007.1"/>
</dbReference>
<evidence type="ECO:0000313" key="4">
    <source>
        <dbReference type="Proteomes" id="UP000030905"/>
    </source>
</evidence>
<protein>
    <submittedName>
        <fullName evidence="1">Uncharacterized protein</fullName>
    </submittedName>
</protein>
<reference evidence="2 3" key="3">
    <citation type="journal article" name="Genome Announc.">
        <title>Improved Draft Genome Sequence of Clostridium pasteurianum Strain ATCC 6013 (DSM 525) Using a Hybrid Next-Generation Sequencing Approach.</title>
        <authorList>
            <person name="Pyne M.E."/>
            <person name="Utturkar S."/>
            <person name="Brown S.D."/>
            <person name="Moo-Young M."/>
            <person name="Chung D.A."/>
            <person name="Chou C.P."/>
        </authorList>
    </citation>
    <scope>NUCLEOTIDE SEQUENCE [LARGE SCALE GENOMIC DNA]</scope>
    <source>
        <strain evidence="2 3">ATCC 6013</strain>
    </source>
</reference>
<organism evidence="1 4">
    <name type="scientific">Clostridium pasteurianum DSM 525 = ATCC 6013</name>
    <dbReference type="NCBI Taxonomy" id="1262449"/>
    <lineage>
        <taxon>Bacteria</taxon>
        <taxon>Bacillati</taxon>
        <taxon>Bacillota</taxon>
        <taxon>Clostridia</taxon>
        <taxon>Eubacteriales</taxon>
        <taxon>Clostridiaceae</taxon>
        <taxon>Clostridium</taxon>
    </lineage>
</organism>
<dbReference type="KEGG" id="cpae:CPAST_c30740"/>
<evidence type="ECO:0000313" key="3">
    <source>
        <dbReference type="Proteomes" id="UP000028042"/>
    </source>
</evidence>
<dbReference type="Proteomes" id="UP000028042">
    <property type="component" value="Unassembled WGS sequence"/>
</dbReference>
<reference evidence="2" key="2">
    <citation type="submission" date="2015-10" db="EMBL/GenBank/DDBJ databases">
        <title>Improved Draft Genome Sequence of Clostridium pasteurianum Strain ATCC 6013 (DSM 525) Using a Hybrid Next-Generation Sequencing Approach.</title>
        <authorList>
            <person name="Pyne M.E."/>
            <person name="Utturkar S.M."/>
            <person name="Brown S.D."/>
            <person name="Moo-Young M."/>
            <person name="Chung D.A."/>
            <person name="Chou P.C."/>
        </authorList>
    </citation>
    <scope>NUCLEOTIDE SEQUENCE</scope>
    <source>
        <strain evidence="2">ATCC 6013</strain>
    </source>
</reference>
<dbReference type="GeneID" id="93075185"/>
<dbReference type="PATRIC" id="fig|1262449.3.peg.2340"/>
<evidence type="ECO:0000313" key="1">
    <source>
        <dbReference type="EMBL" id="AJA53128.1"/>
    </source>
</evidence>
<dbReference type="Proteomes" id="UP000030905">
    <property type="component" value="Chromosome"/>
</dbReference>
<proteinExistence type="predicted"/>
<reference evidence="1 4" key="1">
    <citation type="journal article" date="2015" name="Genome Announc.">
        <title>Complete Genome Sequence of the Nitrogen-Fixing and Solvent-Producing Clostridium pasteurianum DSM 525.</title>
        <authorList>
            <person name="Poehlein A."/>
            <person name="Grosse-Honebrink A."/>
            <person name="Zhang Y."/>
            <person name="Minton N.P."/>
            <person name="Daniel R."/>
        </authorList>
    </citation>
    <scope>NUCLEOTIDE SEQUENCE [LARGE SCALE GENOMIC DNA]</scope>
    <source>
        <strain evidence="1">DSM 525</strain>
        <strain evidence="4">DSM 525 / ATCC 6013</strain>
    </source>
</reference>
<name>A0A0H3JB55_CLOPA</name>
<dbReference type="EMBL" id="JPGY02000001">
    <property type="protein sequence ID" value="KRU10864.1"/>
    <property type="molecule type" value="Genomic_DNA"/>
</dbReference>
<sequence length="96" mass="11106">MCGHIDTSDKWWTYGQLDSAKEIASSWAISYIQGELSNSFKKLASSTRNNKFIKITYKPGHKISFINNPIGQREEWKLDITCKKCRTRYSVNGKKK</sequence>